<dbReference type="AlphaFoldDB" id="A0A369JUZ6"/>
<evidence type="ECO:0000313" key="2">
    <source>
        <dbReference type="Proteomes" id="UP000076154"/>
    </source>
</evidence>
<dbReference type="Proteomes" id="UP000076154">
    <property type="component" value="Unassembled WGS sequence"/>
</dbReference>
<name>A0A369JUZ6_HYPMA</name>
<dbReference type="InParanoid" id="A0A369JUZ6"/>
<dbReference type="OrthoDB" id="10637950at2759"/>
<comment type="caution">
    <text evidence="1">The sequence shown here is derived from an EMBL/GenBank/DDBJ whole genome shotgun (WGS) entry which is preliminary data.</text>
</comment>
<protein>
    <submittedName>
        <fullName evidence="1">Uncharacterized protein</fullName>
    </submittedName>
</protein>
<evidence type="ECO:0000313" key="1">
    <source>
        <dbReference type="EMBL" id="RDB26161.1"/>
    </source>
</evidence>
<keyword evidence="2" id="KW-1185">Reference proteome</keyword>
<proteinExistence type="predicted"/>
<accession>A0A369JUZ6</accession>
<sequence>MEAPTTPRLPSCKTLISQVDAIDSGCTKISAPIDYDYGRALVEFSRSERLSAVKRFNVACSGSFKPADIDRETEALNFVRAERARDNGEEIKRSCTPTSHVTVAVPSSKRHRGSLYESDLSLPPTRQEFQETVFQFAEPEDALPPVLLAELEQYSITRATSSKAKFEDLFFRARPDISTQIAADAPSAKTKDVCKMQSCGHGDFCLYADAVFFESYVQGLAKDRKIIRIAERHFNQFQKIYFPSTKPLHIIPFRPVDPSPTCIGVALTDILEMKDIYMEDARAAVFQDIPLSSNWINLIVQFYDDEPTEVVIVVWCECSEITRAKLAMEIATAVYDYFETSEDGPSQIVDLRLVALINVDQELKNWVAQYAVVQGIE</sequence>
<organism evidence="1 2">
    <name type="scientific">Hypsizygus marmoreus</name>
    <name type="common">White beech mushroom</name>
    <name type="synonym">Agaricus marmoreus</name>
    <dbReference type="NCBI Taxonomy" id="39966"/>
    <lineage>
        <taxon>Eukaryota</taxon>
        <taxon>Fungi</taxon>
        <taxon>Dikarya</taxon>
        <taxon>Basidiomycota</taxon>
        <taxon>Agaricomycotina</taxon>
        <taxon>Agaricomycetes</taxon>
        <taxon>Agaricomycetidae</taxon>
        <taxon>Agaricales</taxon>
        <taxon>Tricholomatineae</taxon>
        <taxon>Lyophyllaceae</taxon>
        <taxon>Hypsizygus</taxon>
    </lineage>
</organism>
<gene>
    <name evidence="1" type="ORF">Hypma_006204</name>
</gene>
<dbReference type="EMBL" id="LUEZ02000040">
    <property type="protein sequence ID" value="RDB26161.1"/>
    <property type="molecule type" value="Genomic_DNA"/>
</dbReference>
<reference evidence="1" key="1">
    <citation type="submission" date="2018-04" db="EMBL/GenBank/DDBJ databases">
        <title>Whole genome sequencing of Hypsizygus marmoreus.</title>
        <authorList>
            <person name="Choi I.-G."/>
            <person name="Min B."/>
            <person name="Kim J.-G."/>
            <person name="Kim S."/>
            <person name="Oh Y.-L."/>
            <person name="Kong W.-S."/>
            <person name="Park H."/>
            <person name="Jeong J."/>
            <person name="Song E.-S."/>
        </authorList>
    </citation>
    <scope>NUCLEOTIDE SEQUENCE [LARGE SCALE GENOMIC DNA]</scope>
    <source>
        <strain evidence="1">51987-8</strain>
    </source>
</reference>